<gene>
    <name evidence="16" type="primary">MPUL0D07030</name>
    <name evidence="16" type="ORF">METSCH_D07030</name>
</gene>
<dbReference type="Proteomes" id="UP000292447">
    <property type="component" value="Chromosome IV"/>
</dbReference>
<comment type="subcellular location">
    <subcellularLocation>
        <location evidence="2 14">Nucleus</location>
    </subcellularLocation>
</comment>
<dbReference type="Pfam" id="PF03850">
    <property type="entry name" value="Tfb4"/>
    <property type="match status" value="1"/>
</dbReference>
<evidence type="ECO:0000256" key="6">
    <source>
        <dbReference type="ARBA" id="ARBA00022763"/>
    </source>
</evidence>
<dbReference type="GO" id="GO:0006355">
    <property type="term" value="P:regulation of DNA-templated transcription"/>
    <property type="evidence" value="ECO:0007669"/>
    <property type="project" value="InterPro"/>
</dbReference>
<keyword evidence="16" id="KW-0396">Initiation factor</keyword>
<dbReference type="GO" id="GO:0003743">
    <property type="term" value="F:translation initiation factor activity"/>
    <property type="evidence" value="ECO:0007669"/>
    <property type="project" value="UniProtKB-KW"/>
</dbReference>
<evidence type="ECO:0000313" key="17">
    <source>
        <dbReference type="Proteomes" id="UP000292447"/>
    </source>
</evidence>
<keyword evidence="16" id="KW-0648">Protein biosynthesis</keyword>
<comment type="similarity">
    <text evidence="3 14">Belongs to the TFB4 family.</text>
</comment>
<evidence type="ECO:0000256" key="4">
    <source>
        <dbReference type="ARBA" id="ARBA00021280"/>
    </source>
</evidence>
<sequence length="384" mass="41275">MDKISESAFSELPAAEPVSENSSLLTVIVDLSPRAWHAVAPQALLLETMKLLLVFLNAHLALNNSNQVAVVALLPLGSRFLHPSPGGRYEDENGAREAETGQNGVEQDGPDKRSSGAAHLINDGMYRQFRVVDTAVLLELNAEFQRLERRPEQALSDASTLLGALSMALTYTNRMLHLDQLIVTTQALAITATTSAVNSATDTTTHAGPALATAMDARILIVSASDTHDTNYIAVMNAIFAAQKMKVPVDVARLGPHASPYLQQAADATKGVYLHISEPRGLVQTLCTAYFIEPSLRLVVILPTNTNVDYKASCFVTGKPVDIGYVCAVCLCIMSIVPDLDRCPTCKSVFSDKLLAKLRRGPVVARKKRKVDDAGVPETANGDS</sequence>
<name>A0A4V1AEL4_9ASCO</name>
<feature type="compositionally biased region" description="Basic and acidic residues" evidence="15">
    <location>
        <begin position="88"/>
        <end position="99"/>
    </location>
</feature>
<comment type="function">
    <text evidence="1 14">Component of the general transcription and DNA repair factor IIH (TFIIH) core complex, which is involved in general and transcription-coupled nucleotide excision repair (NER) of damaged DNA and, when complexed to TFIIK, in RNA transcription by RNA polymerase II. In NER, TFIIH acts by opening DNA around the lesion to allow the excision of the damaged oligonucleotide and its replacement by a new DNA fragment. In transcription, TFIIH has an essential role in transcription initiation. When the pre-initiation complex (PIC) has been established, TFIIH is required for promoter opening and promoter escape. Phosphorylation of the C-terminal tail (CTD) of the largest subunit of RNA polymerase II by the kinase module TFIIK controls the initiation of transcription.</text>
</comment>
<keyword evidence="9 14" id="KW-0805">Transcription regulation</keyword>
<protein>
    <recommendedName>
        <fullName evidence="4 14">General transcription and DNA repair factor IIH subunit TFB4</fullName>
        <shortName evidence="14">TFIIH subunit TFB4</shortName>
    </recommendedName>
    <alternativeName>
        <fullName evidence="13 14">RNA polymerase II transcription factor B subunit 4</fullName>
    </alternativeName>
</protein>
<organism evidence="16 17">
    <name type="scientific">Metschnikowia aff. pulcherrima</name>
    <dbReference type="NCBI Taxonomy" id="2163413"/>
    <lineage>
        <taxon>Eukaryota</taxon>
        <taxon>Fungi</taxon>
        <taxon>Dikarya</taxon>
        <taxon>Ascomycota</taxon>
        <taxon>Saccharomycotina</taxon>
        <taxon>Pichiomycetes</taxon>
        <taxon>Metschnikowiaceae</taxon>
        <taxon>Metschnikowia</taxon>
    </lineage>
</organism>
<keyword evidence="10 14" id="KW-0804">Transcription</keyword>
<evidence type="ECO:0000256" key="3">
    <source>
        <dbReference type="ARBA" id="ARBA00005273"/>
    </source>
</evidence>
<dbReference type="Gene3D" id="3.40.50.410">
    <property type="entry name" value="von Willebrand factor, type A domain"/>
    <property type="match status" value="1"/>
</dbReference>
<evidence type="ECO:0000256" key="15">
    <source>
        <dbReference type="SAM" id="MobiDB-lite"/>
    </source>
</evidence>
<evidence type="ECO:0000256" key="10">
    <source>
        <dbReference type="ARBA" id="ARBA00023163"/>
    </source>
</evidence>
<dbReference type="InterPro" id="IPR036465">
    <property type="entry name" value="vWFA_dom_sf"/>
</dbReference>
<dbReference type="STRING" id="2163413.A0A4V1AEL4"/>
<keyword evidence="7 14" id="KW-0863">Zinc-finger</keyword>
<evidence type="ECO:0000256" key="7">
    <source>
        <dbReference type="ARBA" id="ARBA00022771"/>
    </source>
</evidence>
<dbReference type="GO" id="GO:0006289">
    <property type="term" value="P:nucleotide-excision repair"/>
    <property type="evidence" value="ECO:0007669"/>
    <property type="project" value="UniProtKB-UniRule"/>
</dbReference>
<keyword evidence="11 14" id="KW-0234">DNA repair</keyword>
<keyword evidence="8 14" id="KW-0862">Zinc</keyword>
<keyword evidence="17" id="KW-1185">Reference proteome</keyword>
<dbReference type="GO" id="GO:0000439">
    <property type="term" value="C:transcription factor TFIIH core complex"/>
    <property type="evidence" value="ECO:0007669"/>
    <property type="project" value="UniProtKB-UniRule"/>
</dbReference>
<reference evidence="17" key="1">
    <citation type="submission" date="2019-03" db="EMBL/GenBank/DDBJ databases">
        <title>Snf2 controls pulcherriminic acid biosynthesis and connects pigmentation and antifungal activity of the yeast Metschnikowia pulcherrima.</title>
        <authorList>
            <person name="Gore-Lloyd D."/>
            <person name="Sumann I."/>
            <person name="Brachmann A.O."/>
            <person name="Schneeberger K."/>
            <person name="Ortiz-Merino R.A."/>
            <person name="Moreno-Beltran M."/>
            <person name="Schlaefli M."/>
            <person name="Kirner P."/>
            <person name="Santos Kron A."/>
            <person name="Wolfe K.H."/>
            <person name="Piel J."/>
            <person name="Ahrens C.H."/>
            <person name="Henk D."/>
            <person name="Freimoser F.M."/>
        </authorList>
    </citation>
    <scope>NUCLEOTIDE SEQUENCE [LARGE SCALE GENOMIC DNA]</scope>
    <source>
        <strain evidence="17">APC 1.2</strain>
    </source>
</reference>
<comment type="subunit">
    <text evidence="14">Component of the 7-subunit TFIIH core complex composed of XPB/SSL2, XPD/RAD3, SSL1, TFB1, TFB2, TFB4 and TFB5, which is active in NER. The core complex associates with the 3-subunit CTD-kinase module TFIIK composed of CCL1, KIN28 and TFB3 to form the 10-subunit holoenzyme (holo-TFIIH) active in transcription.</text>
</comment>
<dbReference type="PANTHER" id="PTHR12831:SF0">
    <property type="entry name" value="GENERAL TRANSCRIPTION FACTOR IIH SUBUNIT 3"/>
    <property type="match status" value="1"/>
</dbReference>
<evidence type="ECO:0000256" key="5">
    <source>
        <dbReference type="ARBA" id="ARBA00022723"/>
    </source>
</evidence>
<dbReference type="InterPro" id="IPR004600">
    <property type="entry name" value="TFIIH_Tfb4/GTF2H3"/>
</dbReference>
<evidence type="ECO:0000256" key="2">
    <source>
        <dbReference type="ARBA" id="ARBA00004123"/>
    </source>
</evidence>
<keyword evidence="5 14" id="KW-0479">Metal-binding</keyword>
<evidence type="ECO:0000256" key="1">
    <source>
        <dbReference type="ARBA" id="ARBA00002817"/>
    </source>
</evidence>
<evidence type="ECO:0000256" key="8">
    <source>
        <dbReference type="ARBA" id="ARBA00022833"/>
    </source>
</evidence>
<proteinExistence type="inferred from homology"/>
<evidence type="ECO:0000256" key="13">
    <source>
        <dbReference type="ARBA" id="ARBA00033341"/>
    </source>
</evidence>
<evidence type="ECO:0000256" key="11">
    <source>
        <dbReference type="ARBA" id="ARBA00023204"/>
    </source>
</evidence>
<dbReference type="EMBL" id="CP034459">
    <property type="protein sequence ID" value="QBM89623.1"/>
    <property type="molecule type" value="Genomic_DNA"/>
</dbReference>
<dbReference type="PANTHER" id="PTHR12831">
    <property type="entry name" value="TRANSCRIPTION INITIATION FACTOR IIH TFIIH , POLYPEPTIDE 3-RELATED"/>
    <property type="match status" value="1"/>
</dbReference>
<feature type="region of interest" description="Disordered" evidence="15">
    <location>
        <begin position="85"/>
        <end position="117"/>
    </location>
</feature>
<keyword evidence="6 14" id="KW-0227">DNA damage</keyword>
<evidence type="ECO:0000256" key="14">
    <source>
        <dbReference type="RuleBase" id="RU368090"/>
    </source>
</evidence>
<keyword evidence="12 14" id="KW-0539">Nucleus</keyword>
<evidence type="ECO:0000256" key="12">
    <source>
        <dbReference type="ARBA" id="ARBA00023242"/>
    </source>
</evidence>
<dbReference type="AlphaFoldDB" id="A0A4V1AEL4"/>
<dbReference type="GO" id="GO:0005675">
    <property type="term" value="C:transcription factor TFIIH holo complex"/>
    <property type="evidence" value="ECO:0007669"/>
    <property type="project" value="UniProtKB-UniRule"/>
</dbReference>
<evidence type="ECO:0000256" key="9">
    <source>
        <dbReference type="ARBA" id="ARBA00023015"/>
    </source>
</evidence>
<evidence type="ECO:0000313" key="16">
    <source>
        <dbReference type="EMBL" id="QBM89623.1"/>
    </source>
</evidence>
<accession>A0A4V1AEL4</accession>
<dbReference type="GO" id="GO:0008270">
    <property type="term" value="F:zinc ion binding"/>
    <property type="evidence" value="ECO:0007669"/>
    <property type="project" value="UniProtKB-KW"/>
</dbReference>